<dbReference type="Proteomes" id="UP000552097">
    <property type="component" value="Unassembled WGS sequence"/>
</dbReference>
<evidence type="ECO:0000313" key="3">
    <source>
        <dbReference type="Proteomes" id="UP000552097"/>
    </source>
</evidence>
<dbReference type="Pfam" id="PF13020">
    <property type="entry name" value="NOV_C"/>
    <property type="match status" value="1"/>
</dbReference>
<evidence type="ECO:0000313" key="2">
    <source>
        <dbReference type="EMBL" id="MBB5807299.1"/>
    </source>
</evidence>
<evidence type="ECO:0000259" key="1">
    <source>
        <dbReference type="Pfam" id="PF13020"/>
    </source>
</evidence>
<accession>A0A7W9M4T6</accession>
<proteinExistence type="predicted"/>
<dbReference type="RefSeq" id="WP_221483742.1">
    <property type="nucleotide sequence ID" value="NZ_JACHMO010000001.1"/>
</dbReference>
<reference evidence="2 3" key="1">
    <citation type="submission" date="2020-08" db="EMBL/GenBank/DDBJ databases">
        <title>Sequencing the genomes of 1000 actinobacteria strains.</title>
        <authorList>
            <person name="Klenk H.-P."/>
        </authorList>
    </citation>
    <scope>NUCLEOTIDE SEQUENCE [LARGE SCALE GENOMIC DNA]</scope>
    <source>
        <strain evidence="2 3">DSM 45486</strain>
    </source>
</reference>
<dbReference type="AlphaFoldDB" id="A0A7W9M4T6"/>
<sequence>MKRWRMLPRHGFAFGVFLLARAARVKRRREVDEWIDAARAPRSFLSAEVDLAKPVDVLFKLRLAWSAGGGIVVESRLLSLSESADRATLHGIARLLLAADPPLWLRVAVTSAGVAREYIPEEDLVALSWLEPDLDAVLLGARADLTSPFQEPLRKAIGDAAELFVLAALVRAGARPVHVARISDKYGYDIEAQVPVIRRIEVKAAGTTTRGAFHLTRNEFDRSRYHGKEWELIQVVFASSAMLADQLDASHIEDVLKLTHDTLSALIPPDSANFTWNESALIKPPPAAWQPANLQMDVTFTTPGFRNTPSYQEAR</sequence>
<feature type="domain" description="Protein NO VEIN C-terminal" evidence="1">
    <location>
        <begin position="178"/>
        <end position="240"/>
    </location>
</feature>
<organism evidence="2 3">
    <name type="scientific">Saccharothrix ecbatanensis</name>
    <dbReference type="NCBI Taxonomy" id="1105145"/>
    <lineage>
        <taxon>Bacteria</taxon>
        <taxon>Bacillati</taxon>
        <taxon>Actinomycetota</taxon>
        <taxon>Actinomycetes</taxon>
        <taxon>Pseudonocardiales</taxon>
        <taxon>Pseudonocardiaceae</taxon>
        <taxon>Saccharothrix</taxon>
    </lineage>
</organism>
<comment type="caution">
    <text evidence="2">The sequence shown here is derived from an EMBL/GenBank/DDBJ whole genome shotgun (WGS) entry which is preliminary data.</text>
</comment>
<name>A0A7W9M4T6_9PSEU</name>
<protein>
    <recommendedName>
        <fullName evidence="1">Protein NO VEIN C-terminal domain-containing protein</fullName>
    </recommendedName>
</protein>
<keyword evidence="3" id="KW-1185">Reference proteome</keyword>
<dbReference type="EMBL" id="JACHMO010000001">
    <property type="protein sequence ID" value="MBB5807299.1"/>
    <property type="molecule type" value="Genomic_DNA"/>
</dbReference>
<gene>
    <name evidence="2" type="ORF">F4560_007067</name>
</gene>
<dbReference type="InterPro" id="IPR024975">
    <property type="entry name" value="NOV_C"/>
</dbReference>